<reference evidence="2" key="1">
    <citation type="submission" date="2018-07" db="EMBL/GenBank/DDBJ databases">
        <authorList>
            <person name="Quirk P.G."/>
            <person name="Krulwich T.A."/>
        </authorList>
    </citation>
    <scope>NUCLEOTIDE SEQUENCE</scope>
</reference>
<evidence type="ECO:0000259" key="1">
    <source>
        <dbReference type="Pfam" id="PF01571"/>
    </source>
</evidence>
<dbReference type="SUPFAM" id="SSF103025">
    <property type="entry name" value="Folate-binding domain"/>
    <property type="match status" value="1"/>
</dbReference>
<dbReference type="AlphaFoldDB" id="A0A380TF35"/>
<dbReference type="InterPro" id="IPR006222">
    <property type="entry name" value="GCVT_N"/>
</dbReference>
<feature type="domain" description="GCVT N-terminal" evidence="1">
    <location>
        <begin position="93"/>
        <end position="233"/>
    </location>
</feature>
<sequence>MSGAEGAHAAGGNPRRSFFQRQLEELGARFSILEGGPLATDFGAATAEREQARQLGLCDLSSVPRIGFKGANTAAWLAGRGVALPAQPHRLARIEDGLLACRLSPGEALLLSQPWGSSRLIKDLERAWSIESAGLCFPVPRRDSHAWLALVGARVPAMLAKICGIDFRPHKFADLTLAQTQVARTSAIVARADVEGTGCWHLLFDSASAAYMWQVLIDAMSEFDGRPVGCAALAPPGSAQ</sequence>
<evidence type="ECO:0000313" key="2">
    <source>
        <dbReference type="EMBL" id="SUS06264.1"/>
    </source>
</evidence>
<dbReference type="Gene3D" id="3.30.1360.120">
    <property type="entry name" value="Probable tRNA modification gtpase trme, domain 1"/>
    <property type="match status" value="1"/>
</dbReference>
<accession>A0A380TF35</accession>
<proteinExistence type="predicted"/>
<dbReference type="EMBL" id="UIDG01000179">
    <property type="protein sequence ID" value="SUS06264.1"/>
    <property type="molecule type" value="Genomic_DNA"/>
</dbReference>
<dbReference type="InterPro" id="IPR027266">
    <property type="entry name" value="TrmE/GcvT-like"/>
</dbReference>
<name>A0A380TF35_9ZZZZ</name>
<protein>
    <recommendedName>
        <fullName evidence="1">GCVT N-terminal domain-containing protein</fullName>
    </recommendedName>
</protein>
<organism evidence="2">
    <name type="scientific">metagenome</name>
    <dbReference type="NCBI Taxonomy" id="256318"/>
    <lineage>
        <taxon>unclassified sequences</taxon>
        <taxon>metagenomes</taxon>
    </lineage>
</organism>
<gene>
    <name evidence="2" type="ORF">DF3PB_260015</name>
</gene>
<dbReference type="Pfam" id="PF01571">
    <property type="entry name" value="GCV_T"/>
    <property type="match status" value="1"/>
</dbReference>